<dbReference type="Proteomes" id="UP001596175">
    <property type="component" value="Unassembled WGS sequence"/>
</dbReference>
<evidence type="ECO:0000256" key="1">
    <source>
        <dbReference type="SAM" id="Phobius"/>
    </source>
</evidence>
<proteinExistence type="predicted"/>
<feature type="transmembrane region" description="Helical" evidence="1">
    <location>
        <begin position="12"/>
        <end position="32"/>
    </location>
</feature>
<reference evidence="3" key="1">
    <citation type="journal article" date="2019" name="Int. J. Syst. Evol. Microbiol.">
        <title>The Global Catalogue of Microorganisms (GCM) 10K type strain sequencing project: providing services to taxonomists for standard genome sequencing and annotation.</title>
        <authorList>
            <consortium name="The Broad Institute Genomics Platform"/>
            <consortium name="The Broad Institute Genome Sequencing Center for Infectious Disease"/>
            <person name="Wu L."/>
            <person name="Ma J."/>
        </authorList>
    </citation>
    <scope>NUCLEOTIDE SEQUENCE [LARGE SCALE GENOMIC DNA]</scope>
    <source>
        <strain evidence="3">XZYJ18</strain>
    </source>
</reference>
<accession>A0ABV9ZIG0</accession>
<feature type="transmembrane region" description="Helical" evidence="1">
    <location>
        <begin position="38"/>
        <end position="55"/>
    </location>
</feature>
<dbReference type="EMBL" id="JBHSKG010000013">
    <property type="protein sequence ID" value="MFC5141007.1"/>
    <property type="molecule type" value="Genomic_DNA"/>
</dbReference>
<evidence type="ECO:0000313" key="2">
    <source>
        <dbReference type="EMBL" id="MFC5141007.1"/>
    </source>
</evidence>
<protein>
    <submittedName>
        <fullName evidence="2">Uncharacterized protein</fullName>
    </submittedName>
</protein>
<keyword evidence="3" id="KW-1185">Reference proteome</keyword>
<sequence>MDRSTLDTLRRLLVAAVLVSAGTFGVLVSMAFDAGADLFAWIVVVLAFVALALVGQARRLVDRVEVPSSTTVDAPNV</sequence>
<dbReference type="RefSeq" id="WP_378023164.1">
    <property type="nucleotide sequence ID" value="NZ_JBHSKG010000013.1"/>
</dbReference>
<name>A0ABV9ZIG0_9PSEU</name>
<organism evidence="2 3">
    <name type="scientific">Actinomycetospora rhizophila</name>
    <dbReference type="NCBI Taxonomy" id="1416876"/>
    <lineage>
        <taxon>Bacteria</taxon>
        <taxon>Bacillati</taxon>
        <taxon>Actinomycetota</taxon>
        <taxon>Actinomycetes</taxon>
        <taxon>Pseudonocardiales</taxon>
        <taxon>Pseudonocardiaceae</taxon>
        <taxon>Actinomycetospora</taxon>
    </lineage>
</organism>
<keyword evidence="1" id="KW-0812">Transmembrane</keyword>
<keyword evidence="1" id="KW-0472">Membrane</keyword>
<gene>
    <name evidence="2" type="ORF">ACFPK1_22415</name>
</gene>
<evidence type="ECO:0000313" key="3">
    <source>
        <dbReference type="Proteomes" id="UP001596175"/>
    </source>
</evidence>
<keyword evidence="1" id="KW-1133">Transmembrane helix</keyword>
<comment type="caution">
    <text evidence="2">The sequence shown here is derived from an EMBL/GenBank/DDBJ whole genome shotgun (WGS) entry which is preliminary data.</text>
</comment>